<dbReference type="RefSeq" id="WP_063635424.1">
    <property type="nucleotide sequence ID" value="NZ_CP015285.1"/>
</dbReference>
<name>A0A160JH54_9PROT</name>
<evidence type="ECO:0000313" key="2">
    <source>
        <dbReference type="EMBL" id="ANC92365.1"/>
    </source>
</evidence>
<accession>A0A160JH54</accession>
<protein>
    <submittedName>
        <fullName evidence="2">SH3 domain-containing protein</fullName>
    </submittedName>
</protein>
<reference evidence="2 3" key="1">
    <citation type="journal article" date="2013" name="Int. J. Syst. Evol. Microbiol.">
        <title>Azospirillum humicireducens sp. nov., a nitrogen-fixing bacterium isolated from a microbial fuel cell.</title>
        <authorList>
            <person name="Zhou S."/>
            <person name="Han L."/>
            <person name="Wang Y."/>
            <person name="Yang G."/>
            <person name="Zhuang L."/>
            <person name="Hu P."/>
        </authorList>
    </citation>
    <scope>NUCLEOTIDE SEQUENCE [LARGE SCALE GENOMIC DNA]</scope>
    <source>
        <strain evidence="2 3">SgZ-5</strain>
    </source>
</reference>
<proteinExistence type="predicted"/>
<feature type="region of interest" description="Disordered" evidence="1">
    <location>
        <begin position="111"/>
        <end position="150"/>
    </location>
</feature>
<dbReference type="AlphaFoldDB" id="A0A160JH54"/>
<dbReference type="EMBL" id="CP015285">
    <property type="protein sequence ID" value="ANC92365.1"/>
    <property type="molecule type" value="Genomic_DNA"/>
</dbReference>
<dbReference type="KEGG" id="ahu:A6A40_10870"/>
<evidence type="ECO:0000313" key="3">
    <source>
        <dbReference type="Proteomes" id="UP000077405"/>
    </source>
</evidence>
<dbReference type="Gene3D" id="2.30.30.40">
    <property type="entry name" value="SH3 Domains"/>
    <property type="match status" value="1"/>
</dbReference>
<gene>
    <name evidence="2" type="ORF">A6A40_10870</name>
</gene>
<dbReference type="OrthoDB" id="7303331at2"/>
<dbReference type="Proteomes" id="UP000077405">
    <property type="component" value="Chromosome"/>
</dbReference>
<organism evidence="2 3">
    <name type="scientific">Azospirillum humicireducens</name>
    <dbReference type="NCBI Taxonomy" id="1226968"/>
    <lineage>
        <taxon>Bacteria</taxon>
        <taxon>Pseudomonadati</taxon>
        <taxon>Pseudomonadota</taxon>
        <taxon>Alphaproteobacteria</taxon>
        <taxon>Rhodospirillales</taxon>
        <taxon>Azospirillaceae</taxon>
        <taxon>Azospirillum</taxon>
    </lineage>
</organism>
<evidence type="ECO:0000256" key="1">
    <source>
        <dbReference type="SAM" id="MobiDB-lite"/>
    </source>
</evidence>
<sequence length="150" mass="15638">MIRRLRTLPLMVALVTLTVPGCMPYQRIPNPPTVRTAPDTGAGLEPMYGEWQVDRPTPVYAKPAAGSGVVATLGAGQAVSTLGRVRNSDWVAVKAGGSTAYVRLHLLSLKGNTPRGSRGTSTTLEKPVDNAGPTIKAAPRGKIGATPIAN</sequence>
<feature type="compositionally biased region" description="Polar residues" evidence="1">
    <location>
        <begin position="111"/>
        <end position="124"/>
    </location>
</feature>
<keyword evidence="3" id="KW-1185">Reference proteome</keyword>